<dbReference type="Proteomes" id="UP000018901">
    <property type="component" value="Chromosome"/>
</dbReference>
<accession>W0EXK5</accession>
<dbReference type="InterPro" id="IPR006860">
    <property type="entry name" value="FecR"/>
</dbReference>
<feature type="transmembrane region" description="Helical" evidence="1">
    <location>
        <begin position="74"/>
        <end position="95"/>
    </location>
</feature>
<dbReference type="PANTHER" id="PTHR30273:SF2">
    <property type="entry name" value="PROTEIN FECR"/>
    <property type="match status" value="1"/>
</dbReference>
<dbReference type="PANTHER" id="PTHR30273">
    <property type="entry name" value="PERIPLASMIC SIGNAL SENSOR AND SIGMA FACTOR ACTIVATOR FECR-RELATED"/>
    <property type="match status" value="1"/>
</dbReference>
<evidence type="ECO:0000259" key="3">
    <source>
        <dbReference type="Pfam" id="PF16344"/>
    </source>
</evidence>
<gene>
    <name evidence="4" type="ORF">BARVI_10595</name>
</gene>
<keyword evidence="5" id="KW-1185">Reference proteome</keyword>
<evidence type="ECO:0000313" key="4">
    <source>
        <dbReference type="EMBL" id="AHF13929.1"/>
    </source>
</evidence>
<dbReference type="PIRSF" id="PIRSF018266">
    <property type="entry name" value="FecR"/>
    <property type="match status" value="1"/>
</dbReference>
<dbReference type="Pfam" id="PF16344">
    <property type="entry name" value="FecR_C"/>
    <property type="match status" value="1"/>
</dbReference>
<evidence type="ECO:0000313" key="5">
    <source>
        <dbReference type="Proteomes" id="UP000018901"/>
    </source>
</evidence>
<dbReference type="eggNOG" id="COG3712">
    <property type="taxonomic scope" value="Bacteria"/>
</dbReference>
<reference evidence="4 5" key="1">
    <citation type="submission" date="2013-12" db="EMBL/GenBank/DDBJ databases">
        <authorList>
            <consortium name="DOE Joint Genome Institute"/>
            <person name="Eisen J."/>
            <person name="Huntemann M."/>
            <person name="Han J."/>
            <person name="Chen A."/>
            <person name="Kyrpides N."/>
            <person name="Mavromatis K."/>
            <person name="Markowitz V."/>
            <person name="Palaniappan K."/>
            <person name="Ivanova N."/>
            <person name="Schaumberg A."/>
            <person name="Pati A."/>
            <person name="Liolios K."/>
            <person name="Nordberg H.P."/>
            <person name="Cantor M.N."/>
            <person name="Hua S.X."/>
            <person name="Woyke T."/>
        </authorList>
    </citation>
    <scope>NUCLEOTIDE SEQUENCE [LARGE SCALE GENOMIC DNA]</scope>
    <source>
        <strain evidence="5">DSM 18177</strain>
    </source>
</reference>
<feature type="domain" description="Protein FecR C-terminal" evidence="3">
    <location>
        <begin position="242"/>
        <end position="302"/>
    </location>
</feature>
<keyword evidence="1" id="KW-0812">Transmembrane</keyword>
<protein>
    <recommendedName>
        <fullName evidence="6">Anti-sigma factor</fullName>
    </recommendedName>
</protein>
<dbReference type="STRING" id="880074.BARVI_10595"/>
<organism evidence="4 5">
    <name type="scientific">Barnesiella viscericola DSM 18177</name>
    <dbReference type="NCBI Taxonomy" id="880074"/>
    <lineage>
        <taxon>Bacteria</taxon>
        <taxon>Pseudomonadati</taxon>
        <taxon>Bacteroidota</taxon>
        <taxon>Bacteroidia</taxon>
        <taxon>Bacteroidales</taxon>
        <taxon>Barnesiellaceae</taxon>
        <taxon>Barnesiella</taxon>
    </lineage>
</organism>
<evidence type="ECO:0000256" key="1">
    <source>
        <dbReference type="SAM" id="Phobius"/>
    </source>
</evidence>
<proteinExistence type="predicted"/>
<dbReference type="InterPro" id="IPR012373">
    <property type="entry name" value="Ferrdict_sens_TM"/>
</dbReference>
<dbReference type="Gene3D" id="3.55.50.30">
    <property type="match status" value="1"/>
</dbReference>
<keyword evidence="1" id="KW-1133">Transmembrane helix</keyword>
<keyword evidence="1" id="KW-0472">Membrane</keyword>
<dbReference type="GO" id="GO:0016989">
    <property type="term" value="F:sigma factor antagonist activity"/>
    <property type="evidence" value="ECO:0007669"/>
    <property type="project" value="TreeGrafter"/>
</dbReference>
<evidence type="ECO:0000259" key="2">
    <source>
        <dbReference type="Pfam" id="PF04773"/>
    </source>
</evidence>
<dbReference type="HOGENOM" id="CLU_050192_2_2_10"/>
<dbReference type="Pfam" id="PF04773">
    <property type="entry name" value="FecR"/>
    <property type="match status" value="1"/>
</dbReference>
<dbReference type="Gene3D" id="2.60.120.1440">
    <property type="match status" value="1"/>
</dbReference>
<name>W0EXK5_9BACT</name>
<evidence type="ECO:0008006" key="6">
    <source>
        <dbReference type="Google" id="ProtNLM"/>
    </source>
</evidence>
<dbReference type="EMBL" id="CP007034">
    <property type="protein sequence ID" value="AHF13929.1"/>
    <property type="molecule type" value="Genomic_DNA"/>
</dbReference>
<feature type="domain" description="FecR protein" evidence="2">
    <location>
        <begin position="107"/>
        <end position="199"/>
    </location>
</feature>
<dbReference type="InterPro" id="IPR032508">
    <property type="entry name" value="FecR_C"/>
</dbReference>
<dbReference type="KEGG" id="bvs:BARVI_10595"/>
<sequence length="322" mass="36421">MGNASSHEIEELRRWIESDEQNRKYFQRQQDIWAVLNPTLDINDIDTVSAELKVLRKTGIVSSRFAIFKKLLGYWSRIAAVAILPLLAVVGYLIYRPSEGRDIADVTITTSFGCLSSTVLPDGTIVWLNANSSLQYDPMMDDNVRNVILHGEAYFDVKADAKHPFNVKTPYMTVTATGTEFNVNAYDSSASITLVDGKVSVEVESKSMTLNPGEHLAVADGRPTISNHINTEKYCCWRNGTLIFEDEPLFNICNRLQQIYDVEFDIAPELKERTFRMILNGENISEVVRFFELAAPVTCEFENLKSPNDTTKFKSRIRIMPS</sequence>
<dbReference type="AlphaFoldDB" id="W0EXK5"/>